<feature type="signal peptide" evidence="2">
    <location>
        <begin position="1"/>
        <end position="20"/>
    </location>
</feature>
<feature type="region of interest" description="Disordered" evidence="1">
    <location>
        <begin position="88"/>
        <end position="110"/>
    </location>
</feature>
<name>A0ABR2RSN8_9ROSI</name>
<evidence type="ECO:0000256" key="1">
    <source>
        <dbReference type="SAM" id="MobiDB-lite"/>
    </source>
</evidence>
<accession>A0ABR2RSN8</accession>
<evidence type="ECO:0000313" key="3">
    <source>
        <dbReference type="EMBL" id="KAK9015987.1"/>
    </source>
</evidence>
<feature type="chain" id="PRO_5046185389" evidence="2">
    <location>
        <begin position="21"/>
        <end position="110"/>
    </location>
</feature>
<reference evidence="3 4" key="1">
    <citation type="journal article" date="2024" name="G3 (Bethesda)">
        <title>Genome assembly of Hibiscus sabdariffa L. provides insights into metabolisms of medicinal natural products.</title>
        <authorList>
            <person name="Kim T."/>
        </authorList>
    </citation>
    <scope>NUCLEOTIDE SEQUENCE [LARGE SCALE GENOMIC DNA]</scope>
    <source>
        <strain evidence="3">TK-2024</strain>
        <tissue evidence="3">Old leaves</tissue>
    </source>
</reference>
<keyword evidence="2" id="KW-0732">Signal</keyword>
<sequence>MAKAIAFLLFLMTIILSGGARDVPVPVPVPVKDEVYSPQGLLGPWGSPWGLPLFGLPPLPFLRPPWLGLGGCCGGLFPFLGTPKAGAPLNKPTKVDGNGNGNGNGIDPSP</sequence>
<dbReference type="Proteomes" id="UP001396334">
    <property type="component" value="Unassembled WGS sequence"/>
</dbReference>
<proteinExistence type="predicted"/>
<evidence type="ECO:0000256" key="2">
    <source>
        <dbReference type="SAM" id="SignalP"/>
    </source>
</evidence>
<protein>
    <submittedName>
        <fullName evidence="3">Uncharacterized protein</fullName>
    </submittedName>
</protein>
<keyword evidence="4" id="KW-1185">Reference proteome</keyword>
<comment type="caution">
    <text evidence="3">The sequence shown here is derived from an EMBL/GenBank/DDBJ whole genome shotgun (WGS) entry which is preliminary data.</text>
</comment>
<dbReference type="EMBL" id="JBBPBN010000021">
    <property type="protein sequence ID" value="KAK9015987.1"/>
    <property type="molecule type" value="Genomic_DNA"/>
</dbReference>
<gene>
    <name evidence="3" type="ORF">V6N11_007074</name>
</gene>
<evidence type="ECO:0000313" key="4">
    <source>
        <dbReference type="Proteomes" id="UP001396334"/>
    </source>
</evidence>
<organism evidence="3 4">
    <name type="scientific">Hibiscus sabdariffa</name>
    <name type="common">roselle</name>
    <dbReference type="NCBI Taxonomy" id="183260"/>
    <lineage>
        <taxon>Eukaryota</taxon>
        <taxon>Viridiplantae</taxon>
        <taxon>Streptophyta</taxon>
        <taxon>Embryophyta</taxon>
        <taxon>Tracheophyta</taxon>
        <taxon>Spermatophyta</taxon>
        <taxon>Magnoliopsida</taxon>
        <taxon>eudicotyledons</taxon>
        <taxon>Gunneridae</taxon>
        <taxon>Pentapetalae</taxon>
        <taxon>rosids</taxon>
        <taxon>malvids</taxon>
        <taxon>Malvales</taxon>
        <taxon>Malvaceae</taxon>
        <taxon>Malvoideae</taxon>
        <taxon>Hibiscus</taxon>
    </lineage>
</organism>